<keyword evidence="4" id="KW-0808">Transferase</keyword>
<reference evidence="13" key="1">
    <citation type="journal article" date="2019" name="Int. J. Syst. Evol. Microbiol.">
        <title>The Global Catalogue of Microorganisms (GCM) 10K type strain sequencing project: providing services to taxonomists for standard genome sequencing and annotation.</title>
        <authorList>
            <consortium name="The Broad Institute Genomics Platform"/>
            <consortium name="The Broad Institute Genome Sequencing Center for Infectious Disease"/>
            <person name="Wu L."/>
            <person name="Ma J."/>
        </authorList>
    </citation>
    <scope>NUCLEOTIDE SEQUENCE [LARGE SCALE GENOMIC DNA]</scope>
    <source>
        <strain evidence="13">NBRC 102520</strain>
    </source>
</reference>
<dbReference type="InterPro" id="IPR004358">
    <property type="entry name" value="Sig_transdc_His_kin-like_C"/>
</dbReference>
<evidence type="ECO:0000259" key="11">
    <source>
        <dbReference type="PROSITE" id="PS50113"/>
    </source>
</evidence>
<dbReference type="SMART" id="SM00387">
    <property type="entry name" value="HATPase_c"/>
    <property type="match status" value="1"/>
</dbReference>
<evidence type="ECO:0000313" key="13">
    <source>
        <dbReference type="Proteomes" id="UP001156905"/>
    </source>
</evidence>
<dbReference type="Pfam" id="PF02518">
    <property type="entry name" value="HATPase_c"/>
    <property type="match status" value="1"/>
</dbReference>
<dbReference type="Gene3D" id="1.10.287.130">
    <property type="match status" value="1"/>
</dbReference>
<keyword evidence="5" id="KW-0547">Nucleotide-binding</keyword>
<feature type="domain" description="PAC" evidence="11">
    <location>
        <begin position="132"/>
        <end position="183"/>
    </location>
</feature>
<dbReference type="PANTHER" id="PTHR43065">
    <property type="entry name" value="SENSOR HISTIDINE KINASE"/>
    <property type="match status" value="1"/>
</dbReference>
<dbReference type="EMBL" id="BSOW01000008">
    <property type="protein sequence ID" value="GLR85921.1"/>
    <property type="molecule type" value="Genomic_DNA"/>
</dbReference>
<dbReference type="InterPro" id="IPR005467">
    <property type="entry name" value="His_kinase_dom"/>
</dbReference>
<dbReference type="InterPro" id="IPR003594">
    <property type="entry name" value="HATPase_dom"/>
</dbReference>
<dbReference type="InterPro" id="IPR036890">
    <property type="entry name" value="HATPase_C_sf"/>
</dbReference>
<organism evidence="12 13">
    <name type="scientific">Bradyrhizobium iriomotense</name>
    <dbReference type="NCBI Taxonomy" id="441950"/>
    <lineage>
        <taxon>Bacteria</taxon>
        <taxon>Pseudomonadati</taxon>
        <taxon>Pseudomonadota</taxon>
        <taxon>Alphaproteobacteria</taxon>
        <taxon>Hyphomicrobiales</taxon>
        <taxon>Nitrobacteraceae</taxon>
        <taxon>Bradyrhizobium</taxon>
    </lineage>
</organism>
<evidence type="ECO:0000256" key="8">
    <source>
        <dbReference type="ARBA" id="ARBA00023012"/>
    </source>
</evidence>
<dbReference type="SUPFAM" id="SSF55874">
    <property type="entry name" value="ATPase domain of HSP90 chaperone/DNA topoisomerase II/histidine kinase"/>
    <property type="match status" value="1"/>
</dbReference>
<name>A0ABQ6AXG9_9BRAD</name>
<dbReference type="InterPro" id="IPR000014">
    <property type="entry name" value="PAS"/>
</dbReference>
<comment type="caution">
    <text evidence="12">The sequence shown here is derived from an EMBL/GenBank/DDBJ whole genome shotgun (WGS) entry which is preliminary data.</text>
</comment>
<sequence>MKPVGPSIPMSQPEFEAHYDALKREIDALEADLAEPKARKHFADVRQRIEALYETLRENHLLLHTVLENSAASIYAKRKDGRYIFLNRGMELLCNVTREQCLGRTDFDVFPLEIAQQYRSNDVAAMRTGKLSESEEMSKTPAGDRLLLSKKVPLISDAGEVQGICGISTDITDLRRTERALREAVETLQRERDNKLLNVEAATASIAHEVRQPLGAIATGGLAGIRFLGMMPPDLDELRAILNGIITDCHHASEVFDSIGGLFKKVDHSRRPVDVNEIARGVLQSLHGQLRDHGVATETELASDLPLIEGHQGQLRQVVFNLVHNAIDAMATTTDKARLLRVSTQPRDRNTIVVAVEDSGPGIDSGRLNNIFDAFVTTKANGMGLGLAICRMIVQRHGGQLSASSDGKTGARVQFVLPVGLVDTAQARNVSH</sequence>
<evidence type="ECO:0000256" key="6">
    <source>
        <dbReference type="ARBA" id="ARBA00022777"/>
    </source>
</evidence>
<evidence type="ECO:0000259" key="10">
    <source>
        <dbReference type="PROSITE" id="PS50109"/>
    </source>
</evidence>
<keyword evidence="13" id="KW-1185">Reference proteome</keyword>
<evidence type="ECO:0000256" key="2">
    <source>
        <dbReference type="ARBA" id="ARBA00012438"/>
    </source>
</evidence>
<feature type="domain" description="Histidine kinase" evidence="10">
    <location>
        <begin position="205"/>
        <end position="421"/>
    </location>
</feature>
<keyword evidence="7" id="KW-0067">ATP-binding</keyword>
<proteinExistence type="predicted"/>
<dbReference type="InterPro" id="IPR000700">
    <property type="entry name" value="PAS-assoc_C"/>
</dbReference>
<dbReference type="PANTHER" id="PTHR43065:SF10">
    <property type="entry name" value="PEROXIDE STRESS-ACTIVATED HISTIDINE KINASE MAK3"/>
    <property type="match status" value="1"/>
</dbReference>
<feature type="coiled-coil region" evidence="9">
    <location>
        <begin position="171"/>
        <end position="205"/>
    </location>
</feature>
<dbReference type="Gene3D" id="3.30.450.20">
    <property type="entry name" value="PAS domain"/>
    <property type="match status" value="1"/>
</dbReference>
<comment type="catalytic activity">
    <reaction evidence="1">
        <text>ATP + protein L-histidine = ADP + protein N-phospho-L-histidine.</text>
        <dbReference type="EC" id="2.7.13.3"/>
    </reaction>
</comment>
<dbReference type="InterPro" id="IPR013656">
    <property type="entry name" value="PAS_4"/>
</dbReference>
<keyword evidence="9" id="KW-0175">Coiled coil</keyword>
<keyword evidence="3" id="KW-0597">Phosphoprotein</keyword>
<dbReference type="EC" id="2.7.13.3" evidence="2"/>
<evidence type="ECO:0000256" key="4">
    <source>
        <dbReference type="ARBA" id="ARBA00022679"/>
    </source>
</evidence>
<protein>
    <recommendedName>
        <fullName evidence="2">histidine kinase</fullName>
        <ecNumber evidence="2">2.7.13.3</ecNumber>
    </recommendedName>
</protein>
<dbReference type="Gene3D" id="3.30.565.10">
    <property type="entry name" value="Histidine kinase-like ATPase, C-terminal domain"/>
    <property type="match status" value="1"/>
</dbReference>
<evidence type="ECO:0000256" key="5">
    <source>
        <dbReference type="ARBA" id="ARBA00022741"/>
    </source>
</evidence>
<evidence type="ECO:0000256" key="7">
    <source>
        <dbReference type="ARBA" id="ARBA00022840"/>
    </source>
</evidence>
<feature type="coiled-coil region" evidence="9">
    <location>
        <begin position="12"/>
        <end position="39"/>
    </location>
</feature>
<dbReference type="PROSITE" id="PS50109">
    <property type="entry name" value="HIS_KIN"/>
    <property type="match status" value="1"/>
</dbReference>
<keyword evidence="6" id="KW-0418">Kinase</keyword>
<dbReference type="SUPFAM" id="SSF55785">
    <property type="entry name" value="PYP-like sensor domain (PAS domain)"/>
    <property type="match status" value="1"/>
</dbReference>
<evidence type="ECO:0000313" key="12">
    <source>
        <dbReference type="EMBL" id="GLR85921.1"/>
    </source>
</evidence>
<gene>
    <name evidence="12" type="ORF">GCM10007857_26320</name>
</gene>
<accession>A0ABQ6AXG9</accession>
<evidence type="ECO:0000256" key="9">
    <source>
        <dbReference type="SAM" id="Coils"/>
    </source>
</evidence>
<evidence type="ECO:0000256" key="3">
    <source>
        <dbReference type="ARBA" id="ARBA00022553"/>
    </source>
</evidence>
<dbReference type="PROSITE" id="PS50113">
    <property type="entry name" value="PAC"/>
    <property type="match status" value="1"/>
</dbReference>
<dbReference type="SMART" id="SM00091">
    <property type="entry name" value="PAS"/>
    <property type="match status" value="2"/>
</dbReference>
<dbReference type="NCBIfam" id="TIGR00229">
    <property type="entry name" value="sensory_box"/>
    <property type="match status" value="1"/>
</dbReference>
<dbReference type="Proteomes" id="UP001156905">
    <property type="component" value="Unassembled WGS sequence"/>
</dbReference>
<dbReference type="PRINTS" id="PR00344">
    <property type="entry name" value="BCTRLSENSOR"/>
</dbReference>
<evidence type="ECO:0000256" key="1">
    <source>
        <dbReference type="ARBA" id="ARBA00000085"/>
    </source>
</evidence>
<dbReference type="InterPro" id="IPR035965">
    <property type="entry name" value="PAS-like_dom_sf"/>
</dbReference>
<keyword evidence="8" id="KW-0902">Two-component regulatory system</keyword>
<dbReference type="Pfam" id="PF08448">
    <property type="entry name" value="PAS_4"/>
    <property type="match status" value="1"/>
</dbReference>
<dbReference type="CDD" id="cd00130">
    <property type="entry name" value="PAS"/>
    <property type="match status" value="1"/>
</dbReference>